<evidence type="ECO:0000313" key="1">
    <source>
        <dbReference type="EMBL" id="QNG40986.1"/>
    </source>
</evidence>
<evidence type="ECO:0000313" key="3">
    <source>
        <dbReference type="EMBL" id="QNG40990.1"/>
    </source>
</evidence>
<evidence type="ECO:0000313" key="9">
    <source>
        <dbReference type="EMBL" id="QNG41001.1"/>
    </source>
</evidence>
<dbReference type="EMBL" id="MT196244">
    <property type="protein sequence ID" value="QNG41003.1"/>
    <property type="molecule type" value="Genomic_DNA"/>
</dbReference>
<proteinExistence type="predicted"/>
<organism evidence="4">
    <name type="scientific">Pygoscelis antarcticus</name>
    <name type="common">Chinstrap penguin</name>
    <dbReference type="NCBI Taxonomy" id="79643"/>
    <lineage>
        <taxon>Eukaryota</taxon>
        <taxon>Metazoa</taxon>
        <taxon>Chordata</taxon>
        <taxon>Craniata</taxon>
        <taxon>Vertebrata</taxon>
        <taxon>Euteleostomi</taxon>
        <taxon>Archelosauria</taxon>
        <taxon>Archosauria</taxon>
        <taxon>Dinosauria</taxon>
        <taxon>Saurischia</taxon>
        <taxon>Theropoda</taxon>
        <taxon>Coelurosauria</taxon>
        <taxon>Aves</taxon>
        <taxon>Neognathae</taxon>
        <taxon>Neoaves</taxon>
        <taxon>Aequornithes</taxon>
        <taxon>Sphenisciformes</taxon>
        <taxon>Spheniscidae</taxon>
        <taxon>Pygoscelis</taxon>
    </lineage>
</organism>
<evidence type="ECO:0000313" key="6">
    <source>
        <dbReference type="EMBL" id="QNG40995.1"/>
    </source>
</evidence>
<dbReference type="EMBL" id="MT196242">
    <property type="protein sequence ID" value="QNG40999.1"/>
    <property type="molecule type" value="Genomic_DNA"/>
</dbReference>
<evidence type="ECO:0000313" key="2">
    <source>
        <dbReference type="EMBL" id="QNG40988.1"/>
    </source>
</evidence>
<dbReference type="EMBL" id="MT196243">
    <property type="protein sequence ID" value="QNG41001.1"/>
    <property type="molecule type" value="Genomic_DNA"/>
</dbReference>
<dbReference type="EMBL" id="MT196235">
    <property type="protein sequence ID" value="QNG40986.1"/>
    <property type="molecule type" value="Genomic_DNA"/>
</dbReference>
<evidence type="ECO:0000313" key="5">
    <source>
        <dbReference type="EMBL" id="QNG40993.1"/>
    </source>
</evidence>
<sequence length="242" mass="27378">MVKYNKTKKPVFKKMNSKALVVKKRRSNLVSLIKDINIRQSETKYKSINGIIAAAYHDQIVYINNWVPAGGASNIWPQQGTTDSSRIGDRIVAVGIKYRMAFQIPFDRRNVKCKIWYLPYNSAQGNPTNYSEFFHNISGSSMLDPIQTKRWGGLKFLGSHQLKAMDRDQSGSNTDATMYASAYVSLNDKKINFKSDASTDASNMKEQGQILLSFYDTYNTSSTTDIVCTKVNVNSTLYFKDL</sequence>
<dbReference type="EMBL" id="MT196238">
    <property type="protein sequence ID" value="QNG40992.1"/>
    <property type="molecule type" value="Genomic_DNA"/>
</dbReference>
<name>A0A7G7LKH5_PYGAN</name>
<evidence type="ECO:0000313" key="8">
    <source>
        <dbReference type="EMBL" id="QNG40999.1"/>
    </source>
</evidence>
<evidence type="ECO:0000313" key="4">
    <source>
        <dbReference type="EMBL" id="QNG40992.1"/>
    </source>
</evidence>
<dbReference type="EMBL" id="MT196241">
    <property type="protein sequence ID" value="QNG40997.1"/>
    <property type="molecule type" value="Genomic_DNA"/>
</dbReference>
<accession>A0A7G7LKH5</accession>
<protein>
    <submittedName>
        <fullName evidence="4">Capsid protein</fullName>
    </submittedName>
</protein>
<dbReference type="EMBL" id="MT196236">
    <property type="protein sequence ID" value="QNG40988.1"/>
    <property type="molecule type" value="Genomic_DNA"/>
</dbReference>
<reference evidence="4" key="1">
    <citation type="submission" date="2020-03" db="EMBL/GenBank/DDBJ databases">
        <title>Identification of Novel Circular Rep-Encoding ssDNA Molecules, Viruses, and Circular Molecules in four Penguin Species in South Georgia and the Antarctic.</title>
        <authorList>
            <person name="Levy H."/>
            <person name="Djurhuus A."/>
            <person name="Black C.E."/>
            <person name="Harding C."/>
            <person name="Suazo C."/>
            <person name="Kraberger S."/>
            <person name="Schmidlin K."/>
            <person name="Fontenele R.S."/>
            <person name="Hart T."/>
            <person name="Smith A.L."/>
            <person name="Varsani A."/>
        </authorList>
    </citation>
    <scope>NUCLEOTIDE SEQUENCE</scope>
    <source>
        <strain evidence="1">Antarctic/6_I_CPBAILsw001Ad</strain>
        <strain evidence="2">Antarctic/6_I_CPBAILsw001Ch</strain>
        <strain evidence="3">Antarctic/6_I_CPBAILsw002Ad</strain>
        <strain evidence="4">Antarctic/6_I_CPBAILsw002Ch</strain>
        <strain evidence="5">Antarctic/6_I_CPBAILsw003Ad</strain>
        <strain evidence="6">Antarctic/6_I_CPBAILsw003Ch</strain>
        <strain evidence="7">Antarctic/6_I_CPBAILsw004Ad</strain>
        <strain evidence="8">Antarctic/6_I_CPBAILsw004Ch</strain>
        <strain evidence="9">Antarctic/6_I_CPBAILsw005Ad</strain>
        <strain evidence="10">Antarctic/6_I_CPBAILsw005Ch</strain>
    </source>
</reference>
<dbReference type="EMBL" id="MT196237">
    <property type="protein sequence ID" value="QNG40990.1"/>
    <property type="molecule type" value="Genomic_DNA"/>
</dbReference>
<dbReference type="EMBL" id="MT196239">
    <property type="protein sequence ID" value="QNG40993.1"/>
    <property type="molecule type" value="Genomic_DNA"/>
</dbReference>
<dbReference type="AlphaFoldDB" id="A0A7G7LKH5"/>
<evidence type="ECO:0000313" key="7">
    <source>
        <dbReference type="EMBL" id="QNG40997.1"/>
    </source>
</evidence>
<dbReference type="Gene3D" id="2.60.120.20">
    <property type="match status" value="1"/>
</dbReference>
<dbReference type="InterPro" id="IPR029053">
    <property type="entry name" value="Viral_coat"/>
</dbReference>
<dbReference type="EMBL" id="MT196240">
    <property type="protein sequence ID" value="QNG40995.1"/>
    <property type="molecule type" value="Genomic_DNA"/>
</dbReference>
<evidence type="ECO:0000313" key="10">
    <source>
        <dbReference type="EMBL" id="QNG41003.1"/>
    </source>
</evidence>